<dbReference type="EMBL" id="RAPY01000002">
    <property type="protein sequence ID" value="RKE52871.1"/>
    <property type="molecule type" value="Genomic_DNA"/>
</dbReference>
<keyword evidence="5 9" id="KW-0798">TonB box</keyword>
<dbReference type="InterPro" id="IPR039426">
    <property type="entry name" value="TonB-dep_rcpt-like"/>
</dbReference>
<feature type="domain" description="TonB-dependent receptor-like beta-barrel" evidence="11">
    <location>
        <begin position="549"/>
        <end position="959"/>
    </location>
</feature>
<dbReference type="NCBIfam" id="TIGR04056">
    <property type="entry name" value="OMP_RagA_SusC"/>
    <property type="match status" value="1"/>
</dbReference>
<comment type="caution">
    <text evidence="13">The sequence shown here is derived from an EMBL/GenBank/DDBJ whole genome shotgun (WGS) entry which is preliminary data.</text>
</comment>
<dbReference type="Pfam" id="PF07715">
    <property type="entry name" value="Plug"/>
    <property type="match status" value="1"/>
</dbReference>
<keyword evidence="4 8" id="KW-0812">Transmembrane</keyword>
<dbReference type="SUPFAM" id="SSF49464">
    <property type="entry name" value="Carboxypeptidase regulatory domain-like"/>
    <property type="match status" value="1"/>
</dbReference>
<dbReference type="Gene3D" id="2.60.40.1120">
    <property type="entry name" value="Carboxypeptidase-like, regulatory domain"/>
    <property type="match status" value="1"/>
</dbReference>
<dbReference type="InterPro" id="IPR036942">
    <property type="entry name" value="Beta-barrel_TonB_sf"/>
</dbReference>
<feature type="chain" id="PRO_5019420464" evidence="10">
    <location>
        <begin position="39"/>
        <end position="1158"/>
    </location>
</feature>
<dbReference type="AlphaFoldDB" id="A0A420B837"/>
<dbReference type="InterPro" id="IPR012910">
    <property type="entry name" value="Plug_dom"/>
</dbReference>
<proteinExistence type="inferred from homology"/>
<organism evidence="13 14">
    <name type="scientific">Sphingobacterium detergens</name>
    <dbReference type="NCBI Taxonomy" id="1145106"/>
    <lineage>
        <taxon>Bacteria</taxon>
        <taxon>Pseudomonadati</taxon>
        <taxon>Bacteroidota</taxon>
        <taxon>Sphingobacteriia</taxon>
        <taxon>Sphingobacteriales</taxon>
        <taxon>Sphingobacteriaceae</taxon>
        <taxon>Sphingobacterium</taxon>
    </lineage>
</organism>
<keyword evidence="2 8" id="KW-0813">Transport</keyword>
<evidence type="ECO:0000256" key="2">
    <source>
        <dbReference type="ARBA" id="ARBA00022448"/>
    </source>
</evidence>
<dbReference type="RefSeq" id="WP_120259872.1">
    <property type="nucleotide sequence ID" value="NZ_RAPY01000002.1"/>
</dbReference>
<evidence type="ECO:0000313" key="13">
    <source>
        <dbReference type="EMBL" id="RKE52871.1"/>
    </source>
</evidence>
<dbReference type="NCBIfam" id="TIGR04057">
    <property type="entry name" value="SusC_RagA_signa"/>
    <property type="match status" value="1"/>
</dbReference>
<dbReference type="Gene3D" id="2.40.170.20">
    <property type="entry name" value="TonB-dependent receptor, beta-barrel domain"/>
    <property type="match status" value="1"/>
</dbReference>
<dbReference type="PROSITE" id="PS52016">
    <property type="entry name" value="TONB_DEPENDENT_REC_3"/>
    <property type="match status" value="1"/>
</dbReference>
<dbReference type="Pfam" id="PF13715">
    <property type="entry name" value="CarbopepD_reg_2"/>
    <property type="match status" value="1"/>
</dbReference>
<gene>
    <name evidence="13" type="ORF">DFQ12_3117</name>
</gene>
<sequence>MNQKTTQLAWKSMRSPMAKKLGIAFLSLYLLQSNPAYSFGQTIEVHAKAQKLAKVFEQLKHENGYHFFWEGKDFSQTLITVDVKGDIHEVLDKLFSKLPFKYRIQQKTIIVEADPNKKIQESTYRGRVLNELGNPIQGATIIYDDGSGQKTTVTNSKGQFAFTVHQGPVHVIISSVGYQPQEYSVDNPEKSIFVQLELSNNRIEEVVISTGYQRLNKNNASGSTTSLDSNYFKKRNNTSLETALEGAVPGLSFYKDEKGASDMRIRGGSSLRAGTQPLIIVDGFASSIIPNINEIEGVTVLKDAAAAAIWGSQASNGVIVITTKKGNRGKTSVTYSGNLRVQMRPDYKALQRANSAEIIDYEKEQYDKEFVIDIYDGNSSGYTQSIGIFTAYDRKEISLEERDRRLAALAGLNNQDQINKLLLRKAVNQSHYIGISGGSDKFSHMTTVNGQFDLSGLQGTSTKTFNFSNRLQYDLAKFVSLTTNVGFLYGWDQQGINDLSGEIRALQPYQMLMDEQGNYIRSYAGYNKVENDRLMSLGYRDNGLNLYEENQLANNRSRSLAIRSLFGLNWKIIDGLRLTNNFVYERTTTNGRNQYDKDSYATRSFMNRYTVLDKNNSIKAYIPYGDYLDTRSDQSTFLSARNFLNYEKKFDEKHYINVLAGFDLNRKINEGDRNRLYGYNDQLLNSQNIDLIALNVGIKDWEGRTYTYDHSSYVRNNYVENREYSFYSTLAYTYDNRYTVTGSWRNDHSNLFGSDPKFKRTPLWSIGGKWLIDNEHFFNIDWISQLNLRATMGLTGNFDRSNQSSTYLVARRFFNAMANDYVARVDSPPNAKLRWERTKTYNIGLDLGILKDRITLNADYYHKFSYDLLGSQDLDPTVGMTNSYINGADMINKGVEFGLNAAILKNSAFQWSSTLNLALNKSKVTKNKITDSDPTNNRPKNTVPFLEGYPRESLWSYRWAGLDEQGRPQTFDAEGNKTRVPVLESLIYHGSSRPLYTGGWSNEFRYKGFQLSIYTVFNWGHYARKEMPEMNSLTWSSSYNNQIAKRWRSPGDELITDIPTFPGWEDLSNEYLFLTTRSSNSVIDAAYLRVREMSLSYTFKRPQLQGKLPFSEIRLVSQFNNLWLWKANKSGIDPEALVAARLDLPQPRVFTFGINVTL</sequence>
<dbReference type="GO" id="GO:0009279">
    <property type="term" value="C:cell outer membrane"/>
    <property type="evidence" value="ECO:0007669"/>
    <property type="project" value="UniProtKB-SubCell"/>
</dbReference>
<name>A0A420B837_SPHD1</name>
<protein>
    <submittedName>
        <fullName evidence="13">TonB-linked SusC/RagA family outer membrane protein</fullName>
    </submittedName>
</protein>
<evidence type="ECO:0000256" key="8">
    <source>
        <dbReference type="PROSITE-ProRule" id="PRU01360"/>
    </source>
</evidence>
<evidence type="ECO:0000313" key="14">
    <source>
        <dbReference type="Proteomes" id="UP000286246"/>
    </source>
</evidence>
<dbReference type="InterPro" id="IPR008969">
    <property type="entry name" value="CarboxyPept-like_regulatory"/>
</dbReference>
<dbReference type="InterPro" id="IPR023997">
    <property type="entry name" value="TonB-dep_OMP_SusC/RagA_CS"/>
</dbReference>
<keyword evidence="7 8" id="KW-0998">Cell outer membrane</keyword>
<comment type="similarity">
    <text evidence="8 9">Belongs to the TonB-dependent receptor family.</text>
</comment>
<evidence type="ECO:0000256" key="9">
    <source>
        <dbReference type="RuleBase" id="RU003357"/>
    </source>
</evidence>
<dbReference type="InterPro" id="IPR023996">
    <property type="entry name" value="TonB-dep_OMP_SusC/RagA"/>
</dbReference>
<keyword evidence="6 8" id="KW-0472">Membrane</keyword>
<dbReference type="Pfam" id="PF00593">
    <property type="entry name" value="TonB_dep_Rec_b-barrel"/>
    <property type="match status" value="1"/>
</dbReference>
<dbReference type="Proteomes" id="UP000286246">
    <property type="component" value="Unassembled WGS sequence"/>
</dbReference>
<evidence type="ECO:0000256" key="4">
    <source>
        <dbReference type="ARBA" id="ARBA00022692"/>
    </source>
</evidence>
<reference evidence="13 14" key="1">
    <citation type="submission" date="2018-09" db="EMBL/GenBank/DDBJ databases">
        <title>Genomic Encyclopedia of Type Strains, Phase III (KMG-III): the genomes of soil and plant-associated and newly described type strains.</title>
        <authorList>
            <person name="Whitman W."/>
        </authorList>
    </citation>
    <scope>NUCLEOTIDE SEQUENCE [LARGE SCALE GENOMIC DNA]</scope>
    <source>
        <strain evidence="13 14">CECT 7938</strain>
    </source>
</reference>
<keyword evidence="14" id="KW-1185">Reference proteome</keyword>
<evidence type="ECO:0000256" key="7">
    <source>
        <dbReference type="ARBA" id="ARBA00023237"/>
    </source>
</evidence>
<evidence type="ECO:0000259" key="11">
    <source>
        <dbReference type="Pfam" id="PF00593"/>
    </source>
</evidence>
<dbReference type="InterPro" id="IPR000531">
    <property type="entry name" value="Beta-barrel_TonB"/>
</dbReference>
<feature type="domain" description="TonB-dependent receptor plug" evidence="12">
    <location>
        <begin position="217"/>
        <end position="318"/>
    </location>
</feature>
<accession>A0A420B837</accession>
<dbReference type="OrthoDB" id="9768177at2"/>
<keyword evidence="3 8" id="KW-1134">Transmembrane beta strand</keyword>
<evidence type="ECO:0000259" key="12">
    <source>
        <dbReference type="Pfam" id="PF07715"/>
    </source>
</evidence>
<comment type="subcellular location">
    <subcellularLocation>
        <location evidence="1 8">Cell outer membrane</location>
        <topology evidence="1 8">Multi-pass membrane protein</topology>
    </subcellularLocation>
</comment>
<dbReference type="Gene3D" id="2.170.130.10">
    <property type="entry name" value="TonB-dependent receptor, plug domain"/>
    <property type="match status" value="1"/>
</dbReference>
<evidence type="ECO:0000256" key="1">
    <source>
        <dbReference type="ARBA" id="ARBA00004571"/>
    </source>
</evidence>
<evidence type="ECO:0000256" key="5">
    <source>
        <dbReference type="ARBA" id="ARBA00023077"/>
    </source>
</evidence>
<feature type="signal peptide" evidence="10">
    <location>
        <begin position="1"/>
        <end position="38"/>
    </location>
</feature>
<dbReference type="SUPFAM" id="SSF56935">
    <property type="entry name" value="Porins"/>
    <property type="match status" value="1"/>
</dbReference>
<evidence type="ECO:0000256" key="10">
    <source>
        <dbReference type="SAM" id="SignalP"/>
    </source>
</evidence>
<keyword evidence="10" id="KW-0732">Signal</keyword>
<dbReference type="InterPro" id="IPR037066">
    <property type="entry name" value="Plug_dom_sf"/>
</dbReference>
<evidence type="ECO:0000256" key="6">
    <source>
        <dbReference type="ARBA" id="ARBA00023136"/>
    </source>
</evidence>
<evidence type="ECO:0000256" key="3">
    <source>
        <dbReference type="ARBA" id="ARBA00022452"/>
    </source>
</evidence>